<dbReference type="InterPro" id="IPR006012">
    <property type="entry name" value="Syntaxin/epimorphin_CS"/>
</dbReference>
<dbReference type="InterPro" id="IPR045242">
    <property type="entry name" value="Syntaxin"/>
</dbReference>
<dbReference type="InterPro" id="IPR010989">
    <property type="entry name" value="SNARE"/>
</dbReference>
<dbReference type="GO" id="GO:0006906">
    <property type="term" value="P:vesicle fusion"/>
    <property type="evidence" value="ECO:0007669"/>
    <property type="project" value="TreeGrafter"/>
</dbReference>
<dbReference type="VEuPathDB" id="FungiDB:BTJ68_13712"/>
<sequence>MSDERIFRAVTCRASSSYRLRPIMSFADSSNLESQPTTWRRTDDPQYADDPEFQSFTNDLSDKLFSLTSNISRLSNQIALLGTRRETERVRERVQNLLNETGDGFKDIGEGLKKVNAWHDLGPSQKYTQGKLSQEFRASLNEFQSLQRQALEKQRASATAAKAALDHEGGGDDAANQGQQDLLLQQQQQQQEPRLANQDEVDFQESLIIERESEIRNIEQSVGELNELFRDVAHMVHEQGTNLDVIADNVTNTRDDTRNADSQLRTASRHQKSARGKMCCLLLILMVVLTIIILAAVLG</sequence>
<feature type="domain" description="T-SNARE coiled-coil homology" evidence="4">
    <location>
        <begin position="205"/>
        <end position="267"/>
    </location>
</feature>
<dbReference type="Pfam" id="PF14523">
    <property type="entry name" value="Syntaxin_2"/>
    <property type="match status" value="1"/>
</dbReference>
<keyword evidence="3" id="KW-1133">Transmembrane helix</keyword>
<feature type="transmembrane region" description="Helical" evidence="3">
    <location>
        <begin position="278"/>
        <end position="298"/>
    </location>
</feature>
<evidence type="ECO:0000256" key="3">
    <source>
        <dbReference type="SAM" id="Phobius"/>
    </source>
</evidence>
<dbReference type="SUPFAM" id="SSF47661">
    <property type="entry name" value="t-snare proteins"/>
    <property type="match status" value="1"/>
</dbReference>
<protein>
    <recommendedName>
        <fullName evidence="4">t-SNARE coiled-coil homology domain-containing protein</fullName>
    </recommendedName>
</protein>
<keyword evidence="3" id="KW-0472">Membrane</keyword>
<dbReference type="Gene3D" id="1.20.58.70">
    <property type="match status" value="1"/>
</dbReference>
<dbReference type="GO" id="GO:0006896">
    <property type="term" value="P:Golgi to vacuole transport"/>
    <property type="evidence" value="ECO:0007669"/>
    <property type="project" value="TreeGrafter"/>
</dbReference>
<dbReference type="PANTHER" id="PTHR19957:SF38">
    <property type="entry name" value="LD27581P"/>
    <property type="match status" value="1"/>
</dbReference>
<dbReference type="PANTHER" id="PTHR19957">
    <property type="entry name" value="SYNTAXIN"/>
    <property type="match status" value="1"/>
</dbReference>
<dbReference type="PROSITE" id="PS00914">
    <property type="entry name" value="SYNTAXIN"/>
    <property type="match status" value="1"/>
</dbReference>
<evidence type="ECO:0000313" key="5">
    <source>
        <dbReference type="EMBL" id="RMY03386.1"/>
    </source>
</evidence>
<evidence type="ECO:0000313" key="6">
    <source>
        <dbReference type="Proteomes" id="UP000282582"/>
    </source>
</evidence>
<dbReference type="CDD" id="cd15840">
    <property type="entry name" value="SNARE_Qa"/>
    <property type="match status" value="1"/>
</dbReference>
<dbReference type="AlphaFoldDB" id="A0A3M6YK08"/>
<dbReference type="SMART" id="SM00397">
    <property type="entry name" value="t_SNARE"/>
    <property type="match status" value="1"/>
</dbReference>
<dbReference type="GO" id="GO:0048278">
    <property type="term" value="P:vesicle docking"/>
    <property type="evidence" value="ECO:0007669"/>
    <property type="project" value="TreeGrafter"/>
</dbReference>
<organism evidence="5 6">
    <name type="scientific">Hortaea werneckii</name>
    <name type="common">Black yeast</name>
    <name type="synonym">Cladosporium werneckii</name>
    <dbReference type="NCBI Taxonomy" id="91943"/>
    <lineage>
        <taxon>Eukaryota</taxon>
        <taxon>Fungi</taxon>
        <taxon>Dikarya</taxon>
        <taxon>Ascomycota</taxon>
        <taxon>Pezizomycotina</taxon>
        <taxon>Dothideomycetes</taxon>
        <taxon>Dothideomycetidae</taxon>
        <taxon>Mycosphaerellales</taxon>
        <taxon>Teratosphaeriaceae</taxon>
        <taxon>Hortaea</taxon>
    </lineage>
</organism>
<dbReference type="GO" id="GO:0031201">
    <property type="term" value="C:SNARE complex"/>
    <property type="evidence" value="ECO:0007669"/>
    <property type="project" value="TreeGrafter"/>
</dbReference>
<dbReference type="InterPro" id="IPR000727">
    <property type="entry name" value="T_SNARE_dom"/>
</dbReference>
<dbReference type="GO" id="GO:0006886">
    <property type="term" value="P:intracellular protein transport"/>
    <property type="evidence" value="ECO:0007669"/>
    <property type="project" value="InterPro"/>
</dbReference>
<evidence type="ECO:0000259" key="4">
    <source>
        <dbReference type="PROSITE" id="PS50192"/>
    </source>
</evidence>
<dbReference type="Pfam" id="PF05739">
    <property type="entry name" value="SNARE"/>
    <property type="match status" value="1"/>
</dbReference>
<evidence type="ECO:0000256" key="2">
    <source>
        <dbReference type="SAM" id="MobiDB-lite"/>
    </source>
</evidence>
<proteinExistence type="inferred from homology"/>
<evidence type="ECO:0000256" key="1">
    <source>
        <dbReference type="ARBA" id="ARBA00009063"/>
    </source>
</evidence>
<dbReference type="PROSITE" id="PS50192">
    <property type="entry name" value="T_SNARE"/>
    <property type="match status" value="1"/>
</dbReference>
<dbReference type="GO" id="GO:0005484">
    <property type="term" value="F:SNAP receptor activity"/>
    <property type="evidence" value="ECO:0007669"/>
    <property type="project" value="InterPro"/>
</dbReference>
<dbReference type="InterPro" id="IPR006011">
    <property type="entry name" value="Syntaxin_N"/>
</dbReference>
<name>A0A3M6YK08_HORWE</name>
<dbReference type="GO" id="GO:0012505">
    <property type="term" value="C:endomembrane system"/>
    <property type="evidence" value="ECO:0007669"/>
    <property type="project" value="TreeGrafter"/>
</dbReference>
<keyword evidence="3" id="KW-0812">Transmembrane</keyword>
<dbReference type="FunFam" id="1.20.58.70:FF:000018">
    <property type="entry name" value="SNARE domain protein"/>
    <property type="match status" value="1"/>
</dbReference>
<accession>A0A3M6YK08</accession>
<comment type="caution">
    <text evidence="5">The sequence shown here is derived from an EMBL/GenBank/DDBJ whole genome shotgun (WGS) entry which is preliminary data.</text>
</comment>
<feature type="region of interest" description="Disordered" evidence="2">
    <location>
        <begin position="157"/>
        <end position="176"/>
    </location>
</feature>
<dbReference type="FunFam" id="1.20.5.110:FF:000059">
    <property type="entry name" value="Related to syntaxin 12"/>
    <property type="match status" value="1"/>
</dbReference>
<dbReference type="GO" id="GO:0000149">
    <property type="term" value="F:SNARE binding"/>
    <property type="evidence" value="ECO:0007669"/>
    <property type="project" value="TreeGrafter"/>
</dbReference>
<dbReference type="Gene3D" id="1.20.5.110">
    <property type="match status" value="1"/>
</dbReference>
<comment type="similarity">
    <text evidence="1">Belongs to the syntaxin family.</text>
</comment>
<gene>
    <name evidence="5" type="ORF">D0868_07495</name>
</gene>
<dbReference type="EMBL" id="QWIK01000618">
    <property type="protein sequence ID" value="RMY03386.1"/>
    <property type="molecule type" value="Genomic_DNA"/>
</dbReference>
<reference evidence="5 6" key="1">
    <citation type="journal article" date="2018" name="BMC Genomics">
        <title>Genomic evidence for intraspecific hybridization in a clonal and extremely halotolerant yeast.</title>
        <authorList>
            <person name="Gostincar C."/>
            <person name="Stajich J.E."/>
            <person name="Zupancic J."/>
            <person name="Zalar P."/>
            <person name="Gunde-Cimerman N."/>
        </authorList>
    </citation>
    <scope>NUCLEOTIDE SEQUENCE [LARGE SCALE GENOMIC DNA]</scope>
    <source>
        <strain evidence="5 6">EXF-6654</strain>
    </source>
</reference>
<dbReference type="Proteomes" id="UP000282582">
    <property type="component" value="Unassembled WGS sequence"/>
</dbReference>